<sequence>MKKLPIPKRSLHFLSLLLVHPPMAAFSLRPNRLFQFVGFWFSLLCFSSLSPPSNPRPPCTTTTTAFTAAVSAKVPLLSAAPSQFRASFRLNRRVVEVISPRLCRAWGCFSGEVAKP</sequence>
<dbReference type="AlphaFoldDB" id="A0A7C9CT95"/>
<organism evidence="1">
    <name type="scientific">Opuntia streptacantha</name>
    <name type="common">Prickly pear cactus</name>
    <name type="synonym">Opuntia cardona</name>
    <dbReference type="NCBI Taxonomy" id="393608"/>
    <lineage>
        <taxon>Eukaryota</taxon>
        <taxon>Viridiplantae</taxon>
        <taxon>Streptophyta</taxon>
        <taxon>Embryophyta</taxon>
        <taxon>Tracheophyta</taxon>
        <taxon>Spermatophyta</taxon>
        <taxon>Magnoliopsida</taxon>
        <taxon>eudicotyledons</taxon>
        <taxon>Gunneridae</taxon>
        <taxon>Pentapetalae</taxon>
        <taxon>Caryophyllales</taxon>
        <taxon>Cactineae</taxon>
        <taxon>Cactaceae</taxon>
        <taxon>Opuntioideae</taxon>
        <taxon>Opuntia</taxon>
    </lineage>
</organism>
<dbReference type="EMBL" id="GISG01030350">
    <property type="protein sequence ID" value="MBA4620389.1"/>
    <property type="molecule type" value="Transcribed_RNA"/>
</dbReference>
<reference evidence="1" key="1">
    <citation type="journal article" date="2013" name="J. Plant Res.">
        <title>Effect of fungi and light on seed germination of three Opuntia species from semiarid lands of central Mexico.</title>
        <authorList>
            <person name="Delgado-Sanchez P."/>
            <person name="Jimenez-Bremont J.F."/>
            <person name="Guerrero-Gonzalez Mde L."/>
            <person name="Flores J."/>
        </authorList>
    </citation>
    <scope>NUCLEOTIDE SEQUENCE</scope>
    <source>
        <tissue evidence="1">Cladode</tissue>
    </source>
</reference>
<protein>
    <submittedName>
        <fullName evidence="1">Uncharacterized protein</fullName>
    </submittedName>
</protein>
<reference evidence="1" key="2">
    <citation type="submission" date="2020-07" db="EMBL/GenBank/DDBJ databases">
        <authorList>
            <person name="Vera ALvarez R."/>
            <person name="Arias-Moreno D.M."/>
            <person name="Jimenez-Jacinto V."/>
            <person name="Jimenez-Bremont J.F."/>
            <person name="Swaminathan K."/>
            <person name="Moose S.P."/>
            <person name="Guerrero-Gonzalez M.L."/>
            <person name="Marino-Ramirez L."/>
            <person name="Landsman D."/>
            <person name="Rodriguez-Kessler M."/>
            <person name="Delgado-Sanchez P."/>
        </authorList>
    </citation>
    <scope>NUCLEOTIDE SEQUENCE</scope>
    <source>
        <tissue evidence="1">Cladode</tissue>
    </source>
</reference>
<proteinExistence type="predicted"/>
<accession>A0A7C9CT95</accession>
<evidence type="ECO:0000313" key="1">
    <source>
        <dbReference type="EMBL" id="MBA4620389.1"/>
    </source>
</evidence>
<name>A0A7C9CT95_OPUST</name>